<feature type="compositionally biased region" description="Basic residues" evidence="1">
    <location>
        <begin position="276"/>
        <end position="300"/>
    </location>
</feature>
<dbReference type="SUPFAM" id="SSF57959">
    <property type="entry name" value="Leucine zipper domain"/>
    <property type="match status" value="1"/>
</dbReference>
<dbReference type="CDD" id="cd14703">
    <property type="entry name" value="bZIP_plant_RF2"/>
    <property type="match status" value="1"/>
</dbReference>
<feature type="compositionally biased region" description="Low complexity" evidence="1">
    <location>
        <begin position="21"/>
        <end position="32"/>
    </location>
</feature>
<evidence type="ECO:0000313" key="3">
    <source>
        <dbReference type="EMBL" id="VFQ71077.1"/>
    </source>
</evidence>
<evidence type="ECO:0000259" key="2">
    <source>
        <dbReference type="SMART" id="SM00338"/>
    </source>
</evidence>
<evidence type="ECO:0000313" key="4">
    <source>
        <dbReference type="Proteomes" id="UP000595140"/>
    </source>
</evidence>
<keyword evidence="4" id="KW-1185">Reference proteome</keyword>
<feature type="compositionally biased region" description="Polar residues" evidence="1">
    <location>
        <begin position="1"/>
        <end position="20"/>
    </location>
</feature>
<accession>A0A484L414</accession>
<sequence>MESSNRASSFGNSAYANGNVSSPSPFLSDSSSSYPHSLPIASKGKLKMDEGVSHHQCCLSESILIDLEEPFWLEDLLSEPVTAVHKGHRRSASDTFAYLGAVAEELNVNVGPNVKGSTRFSSDTSLVTSGEMIHKASDEPTSERASISSGKHKNEECTSQNTERSPEKTNSQQPKPYMSKGEAKRAKQQSAHRSRIRKLQHISELERTVQALQVEESVVSAELGFIDKQNLILSMENRALMHRLDSLSQEFVIKHMEQEMLERELGRLQTLYQLQWHHHHQSRPPPHQHHHHHSNHRRSRSRDLLEAQFANLSLSSNEVASSRTGPFTQAEYIDAAEAAKELVWIKKFITKLEVVPSINDHIPLFCNNTGAIAQAKEPRSHQKTKHIVRCYHIIQEIIDRGDAMICKVDTDDNIVDPLTKPLGKLKRVTLGPCAFDRCEIGRSASGRLLELCPDGQLFYLYSIMYMQI</sequence>
<feature type="domain" description="BZIP" evidence="2">
    <location>
        <begin position="180"/>
        <end position="239"/>
    </location>
</feature>
<proteinExistence type="predicted"/>
<dbReference type="CDD" id="cd09272">
    <property type="entry name" value="RNase_HI_RT_Ty1"/>
    <property type="match status" value="1"/>
</dbReference>
<dbReference type="InterPro" id="IPR046347">
    <property type="entry name" value="bZIP_sf"/>
</dbReference>
<feature type="compositionally biased region" description="Basic and acidic residues" evidence="1">
    <location>
        <begin position="132"/>
        <end position="142"/>
    </location>
</feature>
<gene>
    <name evidence="3" type="ORF">CCAM_LOCUS12853</name>
</gene>
<dbReference type="GO" id="GO:0003700">
    <property type="term" value="F:DNA-binding transcription factor activity"/>
    <property type="evidence" value="ECO:0007669"/>
    <property type="project" value="InterPro"/>
</dbReference>
<feature type="region of interest" description="Disordered" evidence="1">
    <location>
        <begin position="276"/>
        <end position="302"/>
    </location>
</feature>
<name>A0A484L414_9ASTE</name>
<dbReference type="GO" id="GO:0005634">
    <property type="term" value="C:nucleus"/>
    <property type="evidence" value="ECO:0007669"/>
    <property type="project" value="UniProtKB-ARBA"/>
</dbReference>
<feature type="region of interest" description="Disordered" evidence="1">
    <location>
        <begin position="131"/>
        <end position="197"/>
    </location>
</feature>
<dbReference type="InterPro" id="IPR044797">
    <property type="entry name" value="At4g06598-like"/>
</dbReference>
<reference evidence="3 4" key="1">
    <citation type="submission" date="2018-04" db="EMBL/GenBank/DDBJ databases">
        <authorList>
            <person name="Vogel A."/>
        </authorList>
    </citation>
    <scope>NUCLEOTIDE SEQUENCE [LARGE SCALE GENOMIC DNA]</scope>
</reference>
<dbReference type="AlphaFoldDB" id="A0A484L414"/>
<evidence type="ECO:0000256" key="1">
    <source>
        <dbReference type="SAM" id="MobiDB-lite"/>
    </source>
</evidence>
<dbReference type="OrthoDB" id="1878267at2759"/>
<dbReference type="InterPro" id="IPR004827">
    <property type="entry name" value="bZIP"/>
</dbReference>
<feature type="region of interest" description="Disordered" evidence="1">
    <location>
        <begin position="1"/>
        <end position="32"/>
    </location>
</feature>
<protein>
    <recommendedName>
        <fullName evidence="2">BZIP domain-containing protein</fullName>
    </recommendedName>
</protein>
<dbReference type="SMART" id="SM00338">
    <property type="entry name" value="BRLZ"/>
    <property type="match status" value="1"/>
</dbReference>
<dbReference type="EMBL" id="OOIL02000990">
    <property type="protein sequence ID" value="VFQ71077.1"/>
    <property type="molecule type" value="Genomic_DNA"/>
</dbReference>
<feature type="compositionally biased region" description="Polar residues" evidence="1">
    <location>
        <begin position="157"/>
        <end position="174"/>
    </location>
</feature>
<organism evidence="3 4">
    <name type="scientific">Cuscuta campestris</name>
    <dbReference type="NCBI Taxonomy" id="132261"/>
    <lineage>
        <taxon>Eukaryota</taxon>
        <taxon>Viridiplantae</taxon>
        <taxon>Streptophyta</taxon>
        <taxon>Embryophyta</taxon>
        <taxon>Tracheophyta</taxon>
        <taxon>Spermatophyta</taxon>
        <taxon>Magnoliopsida</taxon>
        <taxon>eudicotyledons</taxon>
        <taxon>Gunneridae</taxon>
        <taxon>Pentapetalae</taxon>
        <taxon>asterids</taxon>
        <taxon>lamiids</taxon>
        <taxon>Solanales</taxon>
        <taxon>Convolvulaceae</taxon>
        <taxon>Cuscuteae</taxon>
        <taxon>Cuscuta</taxon>
        <taxon>Cuscuta subgen. Grammica</taxon>
        <taxon>Cuscuta sect. Cleistogrammica</taxon>
    </lineage>
</organism>
<dbReference type="PANTHER" id="PTHR46835">
    <property type="entry name" value="BASIC-LEUCINE ZIPPER (BZIP) TRANSCRIPTION FACTOR FAMILY PROTEIN-RELATED"/>
    <property type="match status" value="1"/>
</dbReference>
<dbReference type="Proteomes" id="UP000595140">
    <property type="component" value="Unassembled WGS sequence"/>
</dbReference>
<dbReference type="InterPro" id="IPR044759">
    <property type="entry name" value="bZIP_RF2"/>
</dbReference>
<dbReference type="PANTHER" id="PTHR46835:SF2">
    <property type="entry name" value="BZIP TRANSCRIPTION FACTOR"/>
    <property type="match status" value="1"/>
</dbReference>
<feature type="compositionally biased region" description="Basic residues" evidence="1">
    <location>
        <begin position="186"/>
        <end position="197"/>
    </location>
</feature>